<keyword evidence="3" id="KW-1185">Reference proteome</keyword>
<dbReference type="AlphaFoldDB" id="A0A6G1DXY1"/>
<comment type="caution">
    <text evidence="2">The sequence shown here is derived from an EMBL/GenBank/DDBJ whole genome shotgun (WGS) entry which is preliminary data.</text>
</comment>
<feature type="region of interest" description="Disordered" evidence="1">
    <location>
        <begin position="1"/>
        <end position="98"/>
    </location>
</feature>
<feature type="compositionally biased region" description="Basic and acidic residues" evidence="1">
    <location>
        <begin position="87"/>
        <end position="98"/>
    </location>
</feature>
<organism evidence="2 3">
    <name type="scientific">Oryza meyeriana var. granulata</name>
    <dbReference type="NCBI Taxonomy" id="110450"/>
    <lineage>
        <taxon>Eukaryota</taxon>
        <taxon>Viridiplantae</taxon>
        <taxon>Streptophyta</taxon>
        <taxon>Embryophyta</taxon>
        <taxon>Tracheophyta</taxon>
        <taxon>Spermatophyta</taxon>
        <taxon>Magnoliopsida</taxon>
        <taxon>Liliopsida</taxon>
        <taxon>Poales</taxon>
        <taxon>Poaceae</taxon>
        <taxon>BOP clade</taxon>
        <taxon>Oryzoideae</taxon>
        <taxon>Oryzeae</taxon>
        <taxon>Oryzinae</taxon>
        <taxon>Oryza</taxon>
        <taxon>Oryza meyeriana</taxon>
    </lineage>
</organism>
<evidence type="ECO:0000256" key="1">
    <source>
        <dbReference type="SAM" id="MobiDB-lite"/>
    </source>
</evidence>
<reference evidence="2 3" key="1">
    <citation type="submission" date="2019-11" db="EMBL/GenBank/DDBJ databases">
        <title>Whole genome sequence of Oryza granulata.</title>
        <authorList>
            <person name="Li W."/>
        </authorList>
    </citation>
    <scope>NUCLEOTIDE SEQUENCE [LARGE SCALE GENOMIC DNA]</scope>
    <source>
        <strain evidence="3">cv. Menghai</strain>
        <tissue evidence="2">Leaf</tissue>
    </source>
</reference>
<sequence length="98" mass="9762">MPAISSSHPYRSSHPYQHIEQVGTVASPGGGGNLPAGNSGSGRSVARHGGNPPSPGGSVQDGPGRIPAAASEEGRAPSASPPISESEEAHEVDVDTCR</sequence>
<protein>
    <submittedName>
        <fullName evidence="2">Uncharacterized protein</fullName>
    </submittedName>
</protein>
<evidence type="ECO:0000313" key="3">
    <source>
        <dbReference type="Proteomes" id="UP000479710"/>
    </source>
</evidence>
<accession>A0A6G1DXY1</accession>
<evidence type="ECO:0000313" key="2">
    <source>
        <dbReference type="EMBL" id="KAF0917072.1"/>
    </source>
</evidence>
<proteinExistence type="predicted"/>
<dbReference type="EMBL" id="SPHZ02000005">
    <property type="protein sequence ID" value="KAF0917072.1"/>
    <property type="molecule type" value="Genomic_DNA"/>
</dbReference>
<feature type="compositionally biased region" description="Low complexity" evidence="1">
    <location>
        <begin position="1"/>
        <end position="16"/>
    </location>
</feature>
<dbReference type="Proteomes" id="UP000479710">
    <property type="component" value="Unassembled WGS sequence"/>
</dbReference>
<gene>
    <name evidence="2" type="ORF">E2562_016368</name>
</gene>
<name>A0A6G1DXY1_9ORYZ</name>